<feature type="transmembrane region" description="Helical" evidence="9">
    <location>
        <begin position="23"/>
        <end position="40"/>
    </location>
</feature>
<dbReference type="SUPFAM" id="SSF161070">
    <property type="entry name" value="SNF-like"/>
    <property type="match status" value="1"/>
</dbReference>
<feature type="transmembrane region" description="Helical" evidence="9">
    <location>
        <begin position="290"/>
        <end position="307"/>
    </location>
</feature>
<evidence type="ECO:0000313" key="10">
    <source>
        <dbReference type="EMBL" id="VDI41460.1"/>
    </source>
</evidence>
<keyword evidence="6" id="KW-0915">Sodium</keyword>
<feature type="binding site" evidence="6">
    <location>
        <position position="390"/>
    </location>
    <ligand>
        <name>Na(+)</name>
        <dbReference type="ChEBI" id="CHEBI:29101"/>
        <label>1</label>
    </ligand>
</feature>
<dbReference type="PANTHER" id="PTHR11616">
    <property type="entry name" value="SODIUM/CHLORIDE DEPENDENT TRANSPORTER"/>
    <property type="match status" value="1"/>
</dbReference>
<dbReference type="PROSITE" id="PS50267">
    <property type="entry name" value="NA_NEUROTRAN_SYMP_3"/>
    <property type="match status" value="1"/>
</dbReference>
<comment type="similarity">
    <text evidence="8">Belongs to the sodium:neurotransmitter symporter (SNF) (TC 2.A.22) family.</text>
</comment>
<gene>
    <name evidence="10" type="ORF">MGAL_10B028661</name>
</gene>
<dbReference type="AlphaFoldDB" id="A0A8B6EX31"/>
<dbReference type="GO" id="GO:0005332">
    <property type="term" value="F:gamma-aminobutyric acid:sodium:chloride symporter activity"/>
    <property type="evidence" value="ECO:0007669"/>
    <property type="project" value="TreeGrafter"/>
</dbReference>
<evidence type="ECO:0000256" key="4">
    <source>
        <dbReference type="ARBA" id="ARBA00022989"/>
    </source>
</evidence>
<evidence type="ECO:0000256" key="6">
    <source>
        <dbReference type="PIRSR" id="PIRSR600175-1"/>
    </source>
</evidence>
<dbReference type="GO" id="GO:0046872">
    <property type="term" value="F:metal ion binding"/>
    <property type="evidence" value="ECO:0007669"/>
    <property type="project" value="UniProtKB-KW"/>
</dbReference>
<comment type="subcellular location">
    <subcellularLocation>
        <location evidence="1">Membrane</location>
        <topology evidence="1">Multi-pass membrane protein</topology>
    </subcellularLocation>
</comment>
<dbReference type="PANTHER" id="PTHR11616:SF325">
    <property type="entry name" value="TRANSPORTER"/>
    <property type="match status" value="1"/>
</dbReference>
<feature type="binding site" evidence="6">
    <location>
        <position position="394"/>
    </location>
    <ligand>
        <name>Na(+)</name>
        <dbReference type="ChEBI" id="CHEBI:29101"/>
        <label>1</label>
    </ligand>
</feature>
<evidence type="ECO:0000256" key="1">
    <source>
        <dbReference type="ARBA" id="ARBA00004141"/>
    </source>
</evidence>
<feature type="transmembrane region" description="Helical" evidence="9">
    <location>
        <begin position="247"/>
        <end position="270"/>
    </location>
</feature>
<name>A0A8B6EX31_MYTGA</name>
<evidence type="ECO:0000256" key="7">
    <source>
        <dbReference type="PIRSR" id="PIRSR600175-2"/>
    </source>
</evidence>
<feature type="transmembrane region" description="Helical" evidence="9">
    <location>
        <begin position="207"/>
        <end position="227"/>
    </location>
</feature>
<dbReference type="Pfam" id="PF00209">
    <property type="entry name" value="SNF"/>
    <property type="match status" value="1"/>
</dbReference>
<feature type="binding site" evidence="6">
    <location>
        <position position="38"/>
    </location>
    <ligand>
        <name>Na(+)</name>
        <dbReference type="ChEBI" id="CHEBI:29101"/>
        <label>1</label>
    </ligand>
</feature>
<evidence type="ECO:0000256" key="5">
    <source>
        <dbReference type="ARBA" id="ARBA00023136"/>
    </source>
</evidence>
<feature type="transmembrane region" description="Helical" evidence="9">
    <location>
        <begin position="423"/>
        <end position="446"/>
    </location>
</feature>
<organism evidence="10 11">
    <name type="scientific">Mytilus galloprovincialis</name>
    <name type="common">Mediterranean mussel</name>
    <dbReference type="NCBI Taxonomy" id="29158"/>
    <lineage>
        <taxon>Eukaryota</taxon>
        <taxon>Metazoa</taxon>
        <taxon>Spiralia</taxon>
        <taxon>Lophotrochozoa</taxon>
        <taxon>Mollusca</taxon>
        <taxon>Bivalvia</taxon>
        <taxon>Autobranchia</taxon>
        <taxon>Pteriomorphia</taxon>
        <taxon>Mytilida</taxon>
        <taxon>Mytiloidea</taxon>
        <taxon>Mytilidae</taxon>
        <taxon>Mytilinae</taxon>
        <taxon>Mytilus</taxon>
    </lineage>
</organism>
<dbReference type="CDD" id="cd11496">
    <property type="entry name" value="SLC6sbd-TauT-like"/>
    <property type="match status" value="1"/>
</dbReference>
<dbReference type="EMBL" id="UYJE01005902">
    <property type="protein sequence ID" value="VDI41460.1"/>
    <property type="molecule type" value="Genomic_DNA"/>
</dbReference>
<feature type="transmembrane region" description="Helical" evidence="9">
    <location>
        <begin position="319"/>
        <end position="340"/>
    </location>
</feature>
<dbReference type="InterPro" id="IPR000175">
    <property type="entry name" value="Na/ntran_symport"/>
</dbReference>
<comment type="caution">
    <text evidence="10">The sequence shown here is derived from an EMBL/GenBank/DDBJ whole genome shotgun (WGS) entry which is preliminary data.</text>
</comment>
<keyword evidence="4 9" id="KW-1133">Transmembrane helix</keyword>
<keyword evidence="3 8" id="KW-0812">Transmembrane</keyword>
<feature type="disulfide bond" evidence="7">
    <location>
        <begin position="136"/>
        <end position="144"/>
    </location>
</feature>
<feature type="transmembrane region" description="Helical" evidence="9">
    <location>
        <begin position="378"/>
        <end position="403"/>
    </location>
</feature>
<keyword evidence="5 9" id="KW-0472">Membrane</keyword>
<feature type="binding site" evidence="6">
    <location>
        <position position="31"/>
    </location>
    <ligand>
        <name>Na(+)</name>
        <dbReference type="ChEBI" id="CHEBI:29101"/>
        <label>1</label>
    </ligand>
</feature>
<reference evidence="10" key="1">
    <citation type="submission" date="2018-11" db="EMBL/GenBank/DDBJ databases">
        <authorList>
            <person name="Alioto T."/>
            <person name="Alioto T."/>
        </authorList>
    </citation>
    <scope>NUCLEOTIDE SEQUENCE</scope>
</reference>
<feature type="transmembrane region" description="Helical" evidence="9">
    <location>
        <begin position="452"/>
        <end position="474"/>
    </location>
</feature>
<keyword evidence="8" id="KW-0769">Symport</keyword>
<evidence type="ECO:0000313" key="11">
    <source>
        <dbReference type="Proteomes" id="UP000596742"/>
    </source>
</evidence>
<dbReference type="InterPro" id="IPR037272">
    <property type="entry name" value="SNS_sf"/>
</dbReference>
<dbReference type="GO" id="GO:0005886">
    <property type="term" value="C:plasma membrane"/>
    <property type="evidence" value="ECO:0007669"/>
    <property type="project" value="TreeGrafter"/>
</dbReference>
<protein>
    <recommendedName>
        <fullName evidence="8">Transporter</fullName>
    </recommendedName>
</protein>
<evidence type="ECO:0000256" key="8">
    <source>
        <dbReference type="RuleBase" id="RU003732"/>
    </source>
</evidence>
<feature type="transmembrane region" description="Helical" evidence="9">
    <location>
        <begin position="536"/>
        <end position="560"/>
    </location>
</feature>
<dbReference type="PROSITE" id="PS00610">
    <property type="entry name" value="NA_NEUROTRAN_SYMP_1"/>
    <property type="match status" value="1"/>
</dbReference>
<dbReference type="Proteomes" id="UP000596742">
    <property type="component" value="Unassembled WGS sequence"/>
</dbReference>
<keyword evidence="7" id="KW-1015">Disulfide bond</keyword>
<evidence type="ECO:0000256" key="9">
    <source>
        <dbReference type="SAM" id="Phobius"/>
    </source>
</evidence>
<evidence type="ECO:0000256" key="2">
    <source>
        <dbReference type="ARBA" id="ARBA00022448"/>
    </source>
</evidence>
<evidence type="ECO:0000256" key="3">
    <source>
        <dbReference type="ARBA" id="ARBA00022692"/>
    </source>
</evidence>
<feature type="transmembrane region" description="Helical" evidence="9">
    <location>
        <begin position="494"/>
        <end position="516"/>
    </location>
</feature>
<feature type="binding site" evidence="6">
    <location>
        <position position="393"/>
    </location>
    <ligand>
        <name>Na(+)</name>
        <dbReference type="ChEBI" id="CHEBI:29101"/>
        <label>1</label>
    </ligand>
</feature>
<keyword evidence="6" id="KW-0479">Metal-binding</keyword>
<proteinExistence type="inferred from homology"/>
<dbReference type="OrthoDB" id="6581954at2759"/>
<feature type="transmembrane region" description="Helical" evidence="9">
    <location>
        <begin position="93"/>
        <end position="124"/>
    </location>
</feature>
<accession>A0A8B6EX31</accession>
<keyword evidence="11" id="KW-1185">Reference proteome</keyword>
<feature type="binding site" evidence="6">
    <location>
        <position position="325"/>
    </location>
    <ligand>
        <name>Na(+)</name>
        <dbReference type="ChEBI" id="CHEBI:29101"/>
        <label>1</label>
    </ligand>
</feature>
<keyword evidence="2 8" id="KW-0813">Transport</keyword>
<sequence length="645" mass="72634">MGEGGHVKEKGGIKKRETWSKRFDFLLACIGFSVGLGNVWRFPYLCYKNGGGAFMIPYFICCIVGGIPLFYLEVCVGQFMGVAGLNAWKICPIFQGIGIASTIIMFFSNTFFNVIMAWAFYYWFSSFTSELPWASCGHEWNKNCKDYTKEDGNFTNSSLHNDEMANITIPFLSALKNTSNQLVLDPVTEFWENKVLGISDGIDQPGAIKWDICLCLLFAWICVYLCICKGIKSSGKVMYFTATTPYLFMSILLIRNSMLPGAIDGVIYYLKPNLSKLSDMQVWVDAGSQIFFTYSIGVGSLTVLGSFNKFKHNSYKDCIIFACTNTGTSLLAGLIIFTILGHMAFVQDTSIDKVAESGPGLAFIAYPKAVSMMPGAPFWSVLFFFMVILLGFDSQFVGVEAVVTAIVDQWPSVLRRKYRKEAFTAFICFLNFLLGLCMVTHGGIYVFELFNFYSTCIIILLIGFFECVAVAWVYGVRRFYDNVEMMLGRRINPYMGFCWTFLSPMFCLGMFLMSIINYSNLEYKRPSGVYEYPGWAIVIGWSMASFSVMFIPLMIPFNIWRYKLNFKTLHLLLKPQGLQAHQLRPKDKGEKSIGNCNAKSKCCDNSCEDPLDNHYEEDILETKLALLENGTNAHNGTNGTNGLKV</sequence>
<feature type="transmembrane region" description="Helical" evidence="9">
    <location>
        <begin position="52"/>
        <end position="72"/>
    </location>
</feature>
<feature type="binding site" evidence="6">
    <location>
        <position position="34"/>
    </location>
    <ligand>
        <name>Na(+)</name>
        <dbReference type="ChEBI" id="CHEBI:29101"/>
        <label>1</label>
    </ligand>
</feature>
<dbReference type="PRINTS" id="PR00176">
    <property type="entry name" value="NANEUSMPORT"/>
</dbReference>